<keyword evidence="1" id="KW-1133">Transmembrane helix</keyword>
<proteinExistence type="predicted"/>
<keyword evidence="1" id="KW-0472">Membrane</keyword>
<accession>A0AAW0LHG0</accession>
<dbReference type="GO" id="GO:0016020">
    <property type="term" value="C:membrane"/>
    <property type="evidence" value="ECO:0007669"/>
    <property type="project" value="TreeGrafter"/>
</dbReference>
<keyword evidence="1" id="KW-0812">Transmembrane</keyword>
<dbReference type="AlphaFoldDB" id="A0AAW0LHG0"/>
<comment type="caution">
    <text evidence="2">The sequence shown here is derived from an EMBL/GenBank/DDBJ whole genome shotgun (WGS) entry which is preliminary data.</text>
</comment>
<evidence type="ECO:0000313" key="2">
    <source>
        <dbReference type="EMBL" id="KAK7850369.1"/>
    </source>
</evidence>
<sequence length="203" mass="23409">MELPMRRLTRKIDEDGNSVLHTVGKKSKDYVHEKMQGPALELQDELRWFERVKVDTPTHYLHHRNNQKLTAEGLFDETNKELREKGIEWIKRTAQGCSAVAVLIATVAFALLISMRERECERVGGVTAGICSLNCRGIPSIRNGIVHFATVEDDKKHKKETKETIEEVIWLCLLFKIPWMMLMKGQMVVSMDFDVHVYPFIIS</sequence>
<evidence type="ECO:0000313" key="3">
    <source>
        <dbReference type="Proteomes" id="UP000237347"/>
    </source>
</evidence>
<organism evidence="2 3">
    <name type="scientific">Quercus suber</name>
    <name type="common">Cork oak</name>
    <dbReference type="NCBI Taxonomy" id="58331"/>
    <lineage>
        <taxon>Eukaryota</taxon>
        <taxon>Viridiplantae</taxon>
        <taxon>Streptophyta</taxon>
        <taxon>Embryophyta</taxon>
        <taxon>Tracheophyta</taxon>
        <taxon>Spermatophyta</taxon>
        <taxon>Magnoliopsida</taxon>
        <taxon>eudicotyledons</taxon>
        <taxon>Gunneridae</taxon>
        <taxon>Pentapetalae</taxon>
        <taxon>rosids</taxon>
        <taxon>fabids</taxon>
        <taxon>Fagales</taxon>
        <taxon>Fagaceae</taxon>
        <taxon>Quercus</taxon>
    </lineage>
</organism>
<reference evidence="2 3" key="1">
    <citation type="journal article" date="2018" name="Sci. Data">
        <title>The draft genome sequence of cork oak.</title>
        <authorList>
            <person name="Ramos A.M."/>
            <person name="Usie A."/>
            <person name="Barbosa P."/>
            <person name="Barros P.M."/>
            <person name="Capote T."/>
            <person name="Chaves I."/>
            <person name="Simoes F."/>
            <person name="Abreu I."/>
            <person name="Carrasquinho I."/>
            <person name="Faro C."/>
            <person name="Guimaraes J.B."/>
            <person name="Mendonca D."/>
            <person name="Nobrega F."/>
            <person name="Rodrigues L."/>
            <person name="Saibo N.J.M."/>
            <person name="Varela M.C."/>
            <person name="Egas C."/>
            <person name="Matos J."/>
            <person name="Miguel C.M."/>
            <person name="Oliveira M.M."/>
            <person name="Ricardo C.P."/>
            <person name="Goncalves S."/>
        </authorList>
    </citation>
    <scope>NUCLEOTIDE SEQUENCE [LARGE SCALE GENOMIC DNA]</scope>
    <source>
        <strain evidence="3">cv. HL8</strain>
    </source>
</reference>
<name>A0AAW0LHG0_QUESU</name>
<feature type="transmembrane region" description="Helical" evidence="1">
    <location>
        <begin position="93"/>
        <end position="113"/>
    </location>
</feature>
<evidence type="ECO:0000256" key="1">
    <source>
        <dbReference type="SAM" id="Phobius"/>
    </source>
</evidence>
<dbReference type="Proteomes" id="UP000237347">
    <property type="component" value="Unassembled WGS sequence"/>
</dbReference>
<dbReference type="PANTHER" id="PTHR24177">
    <property type="entry name" value="CASKIN"/>
    <property type="match status" value="1"/>
</dbReference>
<protein>
    <submittedName>
        <fullName evidence="2">Uncharacterized protein</fullName>
    </submittedName>
</protein>
<dbReference type="PANTHER" id="PTHR24177:SF314">
    <property type="entry name" value="PROTEIN ACCELERATED CELL DEATH 6-LIKE ISOFORM X1"/>
    <property type="match status" value="1"/>
</dbReference>
<keyword evidence="3" id="KW-1185">Reference proteome</keyword>
<dbReference type="EMBL" id="PKMF04000101">
    <property type="protein sequence ID" value="KAK7850369.1"/>
    <property type="molecule type" value="Genomic_DNA"/>
</dbReference>
<gene>
    <name evidence="2" type="ORF">CFP56_001003</name>
</gene>